<protein>
    <recommendedName>
        <fullName evidence="2">EH domain-containing protein</fullName>
    </recommendedName>
</protein>
<organism evidence="3">
    <name type="scientific">Spongospora subterranea</name>
    <dbReference type="NCBI Taxonomy" id="70186"/>
    <lineage>
        <taxon>Eukaryota</taxon>
        <taxon>Sar</taxon>
        <taxon>Rhizaria</taxon>
        <taxon>Endomyxa</taxon>
        <taxon>Phytomyxea</taxon>
        <taxon>Plasmodiophorida</taxon>
        <taxon>Plasmodiophoridae</taxon>
        <taxon>Spongospora</taxon>
    </lineage>
</organism>
<dbReference type="Gene3D" id="1.10.238.10">
    <property type="entry name" value="EF-hand"/>
    <property type="match status" value="1"/>
</dbReference>
<dbReference type="PANTHER" id="PTHR11216:SF174">
    <property type="entry name" value="GH06923P"/>
    <property type="match status" value="1"/>
</dbReference>
<dbReference type="GO" id="GO:0016197">
    <property type="term" value="P:endosomal transport"/>
    <property type="evidence" value="ECO:0007669"/>
    <property type="project" value="TreeGrafter"/>
</dbReference>
<accession>A0A0H5QKB4</accession>
<dbReference type="GO" id="GO:0006897">
    <property type="term" value="P:endocytosis"/>
    <property type="evidence" value="ECO:0007669"/>
    <property type="project" value="TreeGrafter"/>
</dbReference>
<feature type="region of interest" description="Disordered" evidence="1">
    <location>
        <begin position="139"/>
        <end position="212"/>
    </location>
</feature>
<dbReference type="Pfam" id="PF12763">
    <property type="entry name" value="EH"/>
    <property type="match status" value="1"/>
</dbReference>
<dbReference type="EMBL" id="HACM01001314">
    <property type="protein sequence ID" value="CRZ01756.1"/>
    <property type="molecule type" value="Transcribed_RNA"/>
</dbReference>
<feature type="non-terminal residue" evidence="3">
    <location>
        <position position="212"/>
    </location>
</feature>
<dbReference type="SMART" id="SM00027">
    <property type="entry name" value="EH"/>
    <property type="match status" value="1"/>
</dbReference>
<dbReference type="PANTHER" id="PTHR11216">
    <property type="entry name" value="EH DOMAIN"/>
    <property type="match status" value="1"/>
</dbReference>
<evidence type="ECO:0000259" key="2">
    <source>
        <dbReference type="PROSITE" id="PS50031"/>
    </source>
</evidence>
<evidence type="ECO:0000256" key="1">
    <source>
        <dbReference type="SAM" id="MobiDB-lite"/>
    </source>
</evidence>
<proteinExistence type="predicted"/>
<reference evidence="3" key="1">
    <citation type="submission" date="2015-04" db="EMBL/GenBank/DDBJ databases">
        <title>The genome sequence of the plant pathogenic Rhizarian Plasmodiophora brassicae reveals insights in its biotrophic life cycle and the origin of chitin synthesis.</title>
        <authorList>
            <person name="Schwelm A."/>
            <person name="Fogelqvist J."/>
            <person name="Knaust A."/>
            <person name="Julke S."/>
            <person name="Lilja T."/>
            <person name="Dhandapani V."/>
            <person name="Bonilla-Rosso G."/>
            <person name="Karlsson M."/>
            <person name="Shevchenko A."/>
            <person name="Choi S.R."/>
            <person name="Kim H.G."/>
            <person name="Park J.Y."/>
            <person name="Lim Y.P."/>
            <person name="Ludwig-Muller J."/>
            <person name="Dixelius C."/>
        </authorList>
    </citation>
    <scope>NUCLEOTIDE SEQUENCE</scope>
    <source>
        <tissue evidence="3">Potato root galls</tissue>
    </source>
</reference>
<name>A0A0H5QKB4_9EUKA</name>
<feature type="domain" description="EH" evidence="2">
    <location>
        <begin position="14"/>
        <end position="105"/>
    </location>
</feature>
<evidence type="ECO:0000313" key="3">
    <source>
        <dbReference type="EMBL" id="CRZ01756.1"/>
    </source>
</evidence>
<dbReference type="AlphaFoldDB" id="A0A0H5QKB4"/>
<sequence>MAAAAQFLKLTPAELSLFDRLFTLLDDGNIGSVSGQQVFSLFMMSNVPRPTLATIWNISSQGKIGNLDKNGFFIGCRLIALAQQNLPISQESLMMNKVLPLPMFHGNVQQYYPHEAIQQQQQNIPSKMMPQYMPGIQQQGMMSQQPPMMPQQQQPEMIQQQPSTGVPSQQPLIMQHQQQPSAMQLQQSPMLHPQQSSMMQAQQPPMMQPQQS</sequence>
<dbReference type="GO" id="GO:0005737">
    <property type="term" value="C:cytoplasm"/>
    <property type="evidence" value="ECO:0007669"/>
    <property type="project" value="TreeGrafter"/>
</dbReference>
<dbReference type="InterPro" id="IPR011992">
    <property type="entry name" value="EF-hand-dom_pair"/>
</dbReference>
<dbReference type="CDD" id="cd00052">
    <property type="entry name" value="EH"/>
    <property type="match status" value="1"/>
</dbReference>
<dbReference type="PROSITE" id="PS50031">
    <property type="entry name" value="EH"/>
    <property type="match status" value="1"/>
</dbReference>
<dbReference type="GO" id="GO:0005886">
    <property type="term" value="C:plasma membrane"/>
    <property type="evidence" value="ECO:0007669"/>
    <property type="project" value="TreeGrafter"/>
</dbReference>
<dbReference type="SUPFAM" id="SSF47473">
    <property type="entry name" value="EF-hand"/>
    <property type="match status" value="1"/>
</dbReference>
<dbReference type="InterPro" id="IPR000261">
    <property type="entry name" value="EH_dom"/>
</dbReference>